<dbReference type="AlphaFoldDB" id="A0A0N0XIG3"/>
<comment type="subcellular location">
    <subcellularLocation>
        <location evidence="1 10">Cell outer membrane</location>
        <topology evidence="1 10">Multi-pass membrane protein</topology>
    </subcellularLocation>
</comment>
<dbReference type="InterPro" id="IPR037066">
    <property type="entry name" value="Plug_dom_sf"/>
</dbReference>
<evidence type="ECO:0000259" key="14">
    <source>
        <dbReference type="Pfam" id="PF00593"/>
    </source>
</evidence>
<feature type="signal peptide" evidence="13">
    <location>
        <begin position="1"/>
        <end position="27"/>
    </location>
</feature>
<evidence type="ECO:0000256" key="10">
    <source>
        <dbReference type="PROSITE-ProRule" id="PRU01360"/>
    </source>
</evidence>
<dbReference type="InterPro" id="IPR000531">
    <property type="entry name" value="Beta-barrel_TonB"/>
</dbReference>
<evidence type="ECO:0000313" key="17">
    <source>
        <dbReference type="Proteomes" id="UP000037939"/>
    </source>
</evidence>
<feature type="domain" description="TonB-dependent receptor plug" evidence="15">
    <location>
        <begin position="50"/>
        <end position="171"/>
    </location>
</feature>
<feature type="domain" description="TonB-dependent receptor-like beta-barrel" evidence="14">
    <location>
        <begin position="308"/>
        <end position="777"/>
    </location>
</feature>
<evidence type="ECO:0000259" key="15">
    <source>
        <dbReference type="Pfam" id="PF07715"/>
    </source>
</evidence>
<keyword evidence="9 10" id="KW-0998">Cell outer membrane</keyword>
<keyword evidence="7 10" id="KW-0472">Membrane</keyword>
<evidence type="ECO:0000256" key="12">
    <source>
        <dbReference type="SAM" id="MobiDB-lite"/>
    </source>
</evidence>
<dbReference type="Proteomes" id="UP000037939">
    <property type="component" value="Unassembled WGS sequence"/>
</dbReference>
<dbReference type="InterPro" id="IPR012910">
    <property type="entry name" value="Plug_dom"/>
</dbReference>
<name>A0A0N0XIG3_9NEIS</name>
<evidence type="ECO:0000256" key="13">
    <source>
        <dbReference type="SAM" id="SignalP"/>
    </source>
</evidence>
<evidence type="ECO:0000256" key="1">
    <source>
        <dbReference type="ARBA" id="ARBA00004571"/>
    </source>
</evidence>
<dbReference type="PATRIC" id="fig|857265.3.peg.3368"/>
<keyword evidence="13" id="KW-0732">Signal</keyword>
<dbReference type="STRING" id="857265.WG78_16440"/>
<comment type="caution">
    <text evidence="16">The sequence shown here is derived from an EMBL/GenBank/DDBJ whole genome shotgun (WGS) entry which is preliminary data.</text>
</comment>
<feature type="region of interest" description="Disordered" evidence="12">
    <location>
        <begin position="227"/>
        <end position="258"/>
    </location>
</feature>
<dbReference type="Gene3D" id="2.40.170.20">
    <property type="entry name" value="TonB-dependent receptor, beta-barrel domain"/>
    <property type="match status" value="1"/>
</dbReference>
<organism evidence="16 17">
    <name type="scientific">Amantichitinum ursilacus</name>
    <dbReference type="NCBI Taxonomy" id="857265"/>
    <lineage>
        <taxon>Bacteria</taxon>
        <taxon>Pseudomonadati</taxon>
        <taxon>Pseudomonadota</taxon>
        <taxon>Betaproteobacteria</taxon>
        <taxon>Neisseriales</taxon>
        <taxon>Chitinibacteraceae</taxon>
        <taxon>Amantichitinum</taxon>
    </lineage>
</organism>
<evidence type="ECO:0000256" key="11">
    <source>
        <dbReference type="RuleBase" id="RU003357"/>
    </source>
</evidence>
<evidence type="ECO:0000256" key="8">
    <source>
        <dbReference type="ARBA" id="ARBA00023170"/>
    </source>
</evidence>
<dbReference type="InterPro" id="IPR036942">
    <property type="entry name" value="Beta-barrel_TonB_sf"/>
</dbReference>
<dbReference type="InterPro" id="IPR039426">
    <property type="entry name" value="TonB-dep_rcpt-like"/>
</dbReference>
<dbReference type="SUPFAM" id="SSF56935">
    <property type="entry name" value="Porins"/>
    <property type="match status" value="1"/>
</dbReference>
<keyword evidence="3 10" id="KW-0813">Transport</keyword>
<dbReference type="Pfam" id="PF00593">
    <property type="entry name" value="TonB_dep_Rec_b-barrel"/>
    <property type="match status" value="1"/>
</dbReference>
<keyword evidence="4 10" id="KW-1134">Transmembrane beta strand</keyword>
<dbReference type="CDD" id="cd01347">
    <property type="entry name" value="ligand_gated_channel"/>
    <property type="match status" value="1"/>
</dbReference>
<dbReference type="Pfam" id="PF07715">
    <property type="entry name" value="Plug"/>
    <property type="match status" value="1"/>
</dbReference>
<dbReference type="GO" id="GO:0009279">
    <property type="term" value="C:cell outer membrane"/>
    <property type="evidence" value="ECO:0007669"/>
    <property type="project" value="UniProtKB-SubCell"/>
</dbReference>
<dbReference type="Gene3D" id="2.170.130.10">
    <property type="entry name" value="TonB-dependent receptor, plug domain"/>
    <property type="match status" value="1"/>
</dbReference>
<feature type="compositionally biased region" description="Polar residues" evidence="12">
    <location>
        <begin position="227"/>
        <end position="239"/>
    </location>
</feature>
<dbReference type="PANTHER" id="PTHR47234">
    <property type="match status" value="1"/>
</dbReference>
<accession>A0A0N0XIG3</accession>
<protein>
    <submittedName>
        <fullName evidence="16">Colicin I receptor</fullName>
    </submittedName>
</protein>
<evidence type="ECO:0000256" key="4">
    <source>
        <dbReference type="ARBA" id="ARBA00022452"/>
    </source>
</evidence>
<sequence>MPAHLTARPTQLALAISLLASTGFAAAASDTATVQDVVVTTGTRGEQRTVADSPVPIDVVTNDQLTATGKTGLKEILNQLLPSFNLPGINGGGTSWTVRATTLRGLTGDEVLYLVNGKRRHNTALINNLARIGNGGVPVDLDLIPVAAIDHIEVLRDGAAAQYGSDAIAGVINIVLKKGESGGAAETTLGQNYAGDGKSGHQTLDWGTRLGQDGGFAHFALDAKANEPSTRAQLSTTPHPYNPLPNGQPDPRDQTVDRSMWGQSYGAGRDAVVSGSYNAELPLQNVDLYSFATLAQRNSRKNTGSFLPNNVNSLVEVYPDGFNAYRRIYETDYQLAVGGRGDVAGWKWDLSTTYGEDHARLDGEHTLNATLGPGSPTSFNLASQIYDQWTNNLDFTRGFDVGLAKPLDVSAGVEHRYERYQIKPGNELAYEIGDYVIPSGFYAGQHPQPGLASYAATSPADAGDINRNNLAAYLDVGADITRQWYVGAAARFEHYDDSAGNTVAGKLTTRYQFLPGYAVRGTVSNGFKAPSLAQQIFASSTFTGQVDANGVWQTYPVKVLPVNSPEAQALGADPLKPEKSTNFSIGFTAEPTRATRLTIDAYQIRIRDRIVQTSLLTGPVVSGILVANGFAPGQSAQYYTNGADTKTNGVDVVGEYTSDFQQYGLVKWSAGYAWDKTEITHLKDTPAVLQNLGYSLFNRQQQGDLTVGTPRDKLVFGANWLYDRVTTDLRLTRYGQYTETGTVASNDRVYGAKWITDLDIAFEATKHVTVAVGANNLFDVYPDKIGIVDAKTGSGAYGSFSPFGITGGFYYARLAYSFD</sequence>
<dbReference type="PANTHER" id="PTHR47234:SF3">
    <property type="entry name" value="SECRETIN_TONB SHORT N-TERMINAL DOMAIN-CONTAINING PROTEIN"/>
    <property type="match status" value="1"/>
</dbReference>
<gene>
    <name evidence="16" type="primary">cirA_2</name>
    <name evidence="16" type="ORF">WG78_16440</name>
</gene>
<keyword evidence="5 10" id="KW-0812">Transmembrane</keyword>
<dbReference type="EMBL" id="LAQT01000027">
    <property type="protein sequence ID" value="KPC50660.1"/>
    <property type="molecule type" value="Genomic_DNA"/>
</dbReference>
<evidence type="ECO:0000256" key="6">
    <source>
        <dbReference type="ARBA" id="ARBA00023077"/>
    </source>
</evidence>
<comment type="similarity">
    <text evidence="2 10 11">Belongs to the TonB-dependent receptor family.</text>
</comment>
<proteinExistence type="inferred from homology"/>
<evidence type="ECO:0000256" key="2">
    <source>
        <dbReference type="ARBA" id="ARBA00009810"/>
    </source>
</evidence>
<dbReference type="PROSITE" id="PS52016">
    <property type="entry name" value="TONB_DEPENDENT_REC_3"/>
    <property type="match status" value="1"/>
</dbReference>
<evidence type="ECO:0000313" key="16">
    <source>
        <dbReference type="EMBL" id="KPC50660.1"/>
    </source>
</evidence>
<evidence type="ECO:0000256" key="7">
    <source>
        <dbReference type="ARBA" id="ARBA00023136"/>
    </source>
</evidence>
<keyword evidence="17" id="KW-1185">Reference proteome</keyword>
<evidence type="ECO:0000256" key="9">
    <source>
        <dbReference type="ARBA" id="ARBA00023237"/>
    </source>
</evidence>
<keyword evidence="6 11" id="KW-0798">TonB box</keyword>
<reference evidence="16 17" key="1">
    <citation type="submission" date="2015-07" db="EMBL/GenBank/DDBJ databases">
        <title>Draft genome sequence of the Amantichitinum ursilacus IGB-41, a new chitin-degrading bacterium.</title>
        <authorList>
            <person name="Kirstahler P."/>
            <person name="Guenther M."/>
            <person name="Grumaz C."/>
            <person name="Rupp S."/>
            <person name="Zibek S."/>
            <person name="Sohn K."/>
        </authorList>
    </citation>
    <scope>NUCLEOTIDE SEQUENCE [LARGE SCALE GENOMIC DNA]</scope>
    <source>
        <strain evidence="16 17">IGB-41</strain>
    </source>
</reference>
<evidence type="ECO:0000256" key="5">
    <source>
        <dbReference type="ARBA" id="ARBA00022692"/>
    </source>
</evidence>
<keyword evidence="8 16" id="KW-0675">Receptor</keyword>
<feature type="chain" id="PRO_5005863284" evidence="13">
    <location>
        <begin position="28"/>
        <end position="819"/>
    </location>
</feature>
<evidence type="ECO:0000256" key="3">
    <source>
        <dbReference type="ARBA" id="ARBA00022448"/>
    </source>
</evidence>